<gene>
    <name evidence="1" type="primary">Ckb</name>
    <name evidence="1" type="ORF">SPIL2461_LOCUS15993</name>
</gene>
<dbReference type="EMBL" id="CAJNIZ010040446">
    <property type="protein sequence ID" value="CAE7603178.1"/>
    <property type="molecule type" value="Genomic_DNA"/>
</dbReference>
<reference evidence="1" key="1">
    <citation type="submission" date="2021-02" db="EMBL/GenBank/DDBJ databases">
        <authorList>
            <person name="Dougan E. K."/>
            <person name="Rhodes N."/>
            <person name="Thang M."/>
            <person name="Chan C."/>
        </authorList>
    </citation>
    <scope>NUCLEOTIDE SEQUENCE</scope>
</reference>
<dbReference type="Gene3D" id="3.30.590.10">
    <property type="entry name" value="Glutamine synthetase/guanido kinase, catalytic domain"/>
    <property type="match status" value="1"/>
</dbReference>
<feature type="non-terminal residue" evidence="1">
    <location>
        <position position="1"/>
    </location>
</feature>
<dbReference type="GO" id="GO:0003824">
    <property type="term" value="F:catalytic activity"/>
    <property type="evidence" value="ECO:0007669"/>
    <property type="project" value="InterPro"/>
</dbReference>
<evidence type="ECO:0000313" key="2">
    <source>
        <dbReference type="Proteomes" id="UP000649617"/>
    </source>
</evidence>
<name>A0A812V8N4_SYMPI</name>
<evidence type="ECO:0000313" key="1">
    <source>
        <dbReference type="EMBL" id="CAE7603178.1"/>
    </source>
</evidence>
<proteinExistence type="predicted"/>
<sequence>MTDLQALVASMRYVFPIRVSESHPHQELGNWCKSKDLVASGGLSADSRTLSSGKNMWSSKCLFMLSRLLSTTFFVGGALDEQGLRVEGLVELSHRQKLGIREEDLVKELVQRVSELIRAEQCMERGMTVEAAFDAVVPRELTPIGADDQEYQAVDAWAHAGDQLGELLKGFVTEASLEEVKVRLGQALLASSLSGSLQMAKASLKAVETPFELLPSVGNLMLPLPEESASPCKPVE</sequence>
<dbReference type="Proteomes" id="UP000649617">
    <property type="component" value="Unassembled WGS sequence"/>
</dbReference>
<dbReference type="AlphaFoldDB" id="A0A812V8N4"/>
<dbReference type="InterPro" id="IPR014746">
    <property type="entry name" value="Gln_synth/guanido_kin_cat_dom"/>
</dbReference>
<accession>A0A812V8N4</accession>
<dbReference type="SUPFAM" id="SSF55931">
    <property type="entry name" value="Glutamine synthetase/guanido kinase"/>
    <property type="match status" value="1"/>
</dbReference>
<comment type="caution">
    <text evidence="1">The sequence shown here is derived from an EMBL/GenBank/DDBJ whole genome shotgun (WGS) entry which is preliminary data.</text>
</comment>
<organism evidence="1 2">
    <name type="scientific">Symbiodinium pilosum</name>
    <name type="common">Dinoflagellate</name>
    <dbReference type="NCBI Taxonomy" id="2952"/>
    <lineage>
        <taxon>Eukaryota</taxon>
        <taxon>Sar</taxon>
        <taxon>Alveolata</taxon>
        <taxon>Dinophyceae</taxon>
        <taxon>Suessiales</taxon>
        <taxon>Symbiodiniaceae</taxon>
        <taxon>Symbiodinium</taxon>
    </lineage>
</organism>
<keyword evidence="2" id="KW-1185">Reference proteome</keyword>
<protein>
    <submittedName>
        <fullName evidence="1">Ckb protein</fullName>
    </submittedName>
</protein>